<dbReference type="GeneID" id="105425615"/>
<dbReference type="RefSeq" id="XP_025073677.1">
    <property type="nucleotide sequence ID" value="XM_025217892.1"/>
</dbReference>
<keyword evidence="2" id="KW-1185">Reference proteome</keyword>
<name>A0A8N1S6E9_9HYME</name>
<evidence type="ECO:0000313" key="3">
    <source>
        <dbReference type="RefSeq" id="XP_025073677.1"/>
    </source>
</evidence>
<feature type="domain" description="Nucleolar 27S pre-rRNA processing Urb2/Npa2 C-terminal" evidence="1">
    <location>
        <begin position="580"/>
        <end position="762"/>
    </location>
</feature>
<evidence type="ECO:0000259" key="1">
    <source>
        <dbReference type="Pfam" id="PF10441"/>
    </source>
</evidence>
<dbReference type="InterPro" id="IPR018849">
    <property type="entry name" value="Urb2/Npa2_C"/>
</dbReference>
<gene>
    <name evidence="3" type="primary">LOC105425615</name>
</gene>
<accession>A0A8N1S6E9</accession>
<dbReference type="AlphaFoldDB" id="A0A8N1S6E9"/>
<reference evidence="3" key="1">
    <citation type="submission" date="2025-08" db="UniProtKB">
        <authorList>
            <consortium name="RefSeq"/>
        </authorList>
    </citation>
    <scope>IDENTIFICATION</scope>
</reference>
<proteinExistence type="predicted"/>
<organism evidence="2 3">
    <name type="scientific">Pogonomyrmex barbatus</name>
    <name type="common">red harvester ant</name>
    <dbReference type="NCBI Taxonomy" id="144034"/>
    <lineage>
        <taxon>Eukaryota</taxon>
        <taxon>Metazoa</taxon>
        <taxon>Ecdysozoa</taxon>
        <taxon>Arthropoda</taxon>
        <taxon>Hexapoda</taxon>
        <taxon>Insecta</taxon>
        <taxon>Pterygota</taxon>
        <taxon>Neoptera</taxon>
        <taxon>Endopterygota</taxon>
        <taxon>Hymenoptera</taxon>
        <taxon>Apocrita</taxon>
        <taxon>Aculeata</taxon>
        <taxon>Formicoidea</taxon>
        <taxon>Formicidae</taxon>
        <taxon>Myrmicinae</taxon>
        <taxon>Pogonomyrmex</taxon>
    </lineage>
</organism>
<sequence>MQVFEYTRTLSAHEKFVNGLDEIGNALSLLINKALCLNHNKTVIIILLSAVQSLSEIQSMFKYYILKDPVTKKLPFPILDDPWQQLIQRITNFGEDNCKNIMNKLILYRLKIEISNKPIKLHGLIDGLEYSWSTILKHDTTMLSLLHDKEISKVTYLLLVDITSSEKNFHDWLHILDKEYLQENRRFIMYLLSHIFIQIGQSFSLPITEHISAKLLMENEYNNKLLEILQILKEQISQEHWLQMTNTISLKIELYLEIFLHLPTMYFSSNVKILIFLVVYSISRKYETNDKVSGLCNMIFSDLLEKAGIDVFQYIEPKILVNQLSQNKVFSKACEFSLRNVKTYATLKSFVKVCDQHKEIMCIILECMDAVRSKLDTEQKVIFRKAEKKLAKAILKILPEDINSDFDVRCLTAVLKVKFQTGKITDPLKQLTEVTLRNIFAITENSSKTNSKLLQQGILLSIIVLQHRKMFEIHTIIKNLWFVMLKHPYKNLIELLLVSNELKEFYELLKLLQDQTINSLIQKNETEWTNLFVVWSSIMKTDMNVKRNKMRLNVINNLFQTVLRLDVPTAYWSGLLHLSHDIISAKHLLIPDITIDLITLISLKSLDEANISSCEDVLAICRTLIKVKTDLIIDRLPNLLLLYRHTVNIIVHASKNITDKFDEHRFRCFALDVTKFTSMLVKLKKDMIRLGPYVIADLLQLIVEGTIPSYVKMAIHESLCQLISICDQHGLAFLSRTLPTSLQEVFKVQLNTFKKFYKYSGKI</sequence>
<protein>
    <submittedName>
        <fullName evidence="3">Uncharacterized protein LOC105425615 isoform X2</fullName>
    </submittedName>
</protein>
<dbReference type="OrthoDB" id="160374at2759"/>
<evidence type="ECO:0000313" key="2">
    <source>
        <dbReference type="Proteomes" id="UP000504615"/>
    </source>
</evidence>
<dbReference type="Proteomes" id="UP000504615">
    <property type="component" value="Unplaced"/>
</dbReference>
<dbReference type="Pfam" id="PF10441">
    <property type="entry name" value="Urb2"/>
    <property type="match status" value="1"/>
</dbReference>